<comment type="caution">
    <text evidence="1">The sequence shown here is derived from an EMBL/GenBank/DDBJ whole genome shotgun (WGS) entry which is preliminary data.</text>
</comment>
<reference evidence="2" key="1">
    <citation type="submission" date="2017-01" db="EMBL/GenBank/DDBJ databases">
        <authorList>
            <person name="Wang Y."/>
            <person name="White M."/>
            <person name="Kvist S."/>
            <person name="Moncalvo J.-M."/>
        </authorList>
    </citation>
    <scope>NUCLEOTIDE SEQUENCE [LARGE SCALE GENOMIC DNA]</scope>
    <source>
        <strain evidence="2">COL-18-3</strain>
    </source>
</reference>
<dbReference type="GO" id="GO:0005634">
    <property type="term" value="C:nucleus"/>
    <property type="evidence" value="ECO:0007669"/>
    <property type="project" value="TreeGrafter"/>
</dbReference>
<dbReference type="EMBL" id="LSSK01000404">
    <property type="protein sequence ID" value="OMH83471.1"/>
    <property type="molecule type" value="Genomic_DNA"/>
</dbReference>
<keyword evidence="2" id="KW-1185">Reference proteome</keyword>
<dbReference type="InterPro" id="IPR023214">
    <property type="entry name" value="HAD_sf"/>
</dbReference>
<dbReference type="InterPro" id="IPR036412">
    <property type="entry name" value="HAD-like_sf"/>
</dbReference>
<dbReference type="InterPro" id="IPR006439">
    <property type="entry name" value="HAD-SF_hydro_IA"/>
</dbReference>
<name>A0A1R1PRA2_ZANCU</name>
<evidence type="ECO:0000313" key="1">
    <source>
        <dbReference type="EMBL" id="OMH83471.1"/>
    </source>
</evidence>
<dbReference type="Pfam" id="PF13419">
    <property type="entry name" value="HAD_2"/>
    <property type="match status" value="1"/>
</dbReference>
<sequence length="170" mass="19442">MDAFEWWKRVIERTWFLGGVHPSSIEKFIDSASEELFEHFSGSSGFSLYEDTIPTLQELYTNKYKLGIITNSDNRTKQVVKSFGLDRYFSFIITSESMQLQKPDPKLYSAAVENKYIPQQVCHIGDDLFGDYLASSKAGFNSILLDRKRKASNFNDAENVVKITSLTELV</sequence>
<dbReference type="NCBIfam" id="TIGR01549">
    <property type="entry name" value="HAD-SF-IA-v1"/>
    <property type="match status" value="1"/>
</dbReference>
<dbReference type="AlphaFoldDB" id="A0A1R1PRA2"/>
<evidence type="ECO:0000313" key="2">
    <source>
        <dbReference type="Proteomes" id="UP000188320"/>
    </source>
</evidence>
<dbReference type="PANTHER" id="PTHR46191">
    <property type="match status" value="1"/>
</dbReference>
<keyword evidence="1" id="KW-0378">Hydrolase</keyword>
<dbReference type="OrthoDB" id="444127at2759"/>
<dbReference type="Proteomes" id="UP000188320">
    <property type="component" value="Unassembled WGS sequence"/>
</dbReference>
<accession>A0A1R1PRA2</accession>
<dbReference type="GO" id="GO:0016791">
    <property type="term" value="F:phosphatase activity"/>
    <property type="evidence" value="ECO:0007669"/>
    <property type="project" value="UniProtKB-ARBA"/>
</dbReference>
<protein>
    <submittedName>
        <fullName evidence="1">Haloacid dehalogenase-like hydrolase domain-containing protein 3</fullName>
    </submittedName>
</protein>
<dbReference type="PANTHER" id="PTHR46191:SF2">
    <property type="entry name" value="HALOACID DEHALOGENASE-LIKE HYDROLASE DOMAIN-CONTAINING PROTEIN 3"/>
    <property type="match status" value="1"/>
</dbReference>
<proteinExistence type="predicted"/>
<dbReference type="InterPro" id="IPR041492">
    <property type="entry name" value="HAD_2"/>
</dbReference>
<dbReference type="InterPro" id="IPR051828">
    <property type="entry name" value="HAD-like_hydrolase_domain"/>
</dbReference>
<dbReference type="SUPFAM" id="SSF56784">
    <property type="entry name" value="HAD-like"/>
    <property type="match status" value="1"/>
</dbReference>
<gene>
    <name evidence="1" type="ORF">AX774_g3027</name>
</gene>
<organism evidence="1 2">
    <name type="scientific">Zancudomyces culisetae</name>
    <name type="common">Gut fungus</name>
    <name type="synonym">Smittium culisetae</name>
    <dbReference type="NCBI Taxonomy" id="1213189"/>
    <lineage>
        <taxon>Eukaryota</taxon>
        <taxon>Fungi</taxon>
        <taxon>Fungi incertae sedis</taxon>
        <taxon>Zoopagomycota</taxon>
        <taxon>Kickxellomycotina</taxon>
        <taxon>Harpellomycetes</taxon>
        <taxon>Harpellales</taxon>
        <taxon>Legeriomycetaceae</taxon>
        <taxon>Zancudomyces</taxon>
    </lineage>
</organism>
<dbReference type="Gene3D" id="3.40.50.1000">
    <property type="entry name" value="HAD superfamily/HAD-like"/>
    <property type="match status" value="1"/>
</dbReference>